<evidence type="ECO:0000256" key="5">
    <source>
        <dbReference type="ARBA" id="ARBA00022729"/>
    </source>
</evidence>
<evidence type="ECO:0000256" key="7">
    <source>
        <dbReference type="ARBA" id="ARBA00023295"/>
    </source>
</evidence>
<comment type="subcellular location">
    <subcellularLocation>
        <location evidence="1">Secreted</location>
        <location evidence="1">Cell wall</location>
    </subcellularLocation>
</comment>
<dbReference type="PANTHER" id="PTHR16631:SF24">
    <property type="entry name" value="FAMILY 17 GLUCOSIDASE SCW11-RELATED"/>
    <property type="match status" value="1"/>
</dbReference>
<feature type="transmembrane region" description="Helical" evidence="8">
    <location>
        <begin position="21"/>
        <end position="39"/>
    </location>
</feature>
<dbReference type="InterPro" id="IPR050732">
    <property type="entry name" value="Beta-glucan_modifiers"/>
</dbReference>
<dbReference type="OrthoDB" id="4082933at2759"/>
<evidence type="ECO:0000256" key="6">
    <source>
        <dbReference type="ARBA" id="ARBA00022801"/>
    </source>
</evidence>
<dbReference type="KEGG" id="slb:AWJ20_3198"/>
<keyword evidence="3" id="KW-0134">Cell wall</keyword>
<keyword evidence="8" id="KW-0812">Transmembrane</keyword>
<dbReference type="PANTHER" id="PTHR16631">
    <property type="entry name" value="GLUCAN 1,3-BETA-GLUCOSIDASE"/>
    <property type="match status" value="1"/>
</dbReference>
<dbReference type="SUPFAM" id="SSF51445">
    <property type="entry name" value="(Trans)glycosidases"/>
    <property type="match status" value="1"/>
</dbReference>
<evidence type="ECO:0000256" key="3">
    <source>
        <dbReference type="ARBA" id="ARBA00022512"/>
    </source>
</evidence>
<evidence type="ECO:0000256" key="4">
    <source>
        <dbReference type="ARBA" id="ARBA00022525"/>
    </source>
</evidence>
<keyword evidence="4" id="KW-0964">Secreted</keyword>
<dbReference type="Proteomes" id="UP000189580">
    <property type="component" value="Chromosome b"/>
</dbReference>
<evidence type="ECO:0000313" key="9">
    <source>
        <dbReference type="EMBL" id="ANB15570.1"/>
    </source>
</evidence>
<evidence type="ECO:0000256" key="1">
    <source>
        <dbReference type="ARBA" id="ARBA00004191"/>
    </source>
</evidence>
<keyword evidence="7" id="KW-0326">Glycosidase</keyword>
<keyword evidence="8" id="KW-1133">Transmembrane helix</keyword>
<dbReference type="AlphaFoldDB" id="A0A161HHN0"/>
<dbReference type="GO" id="GO:0071555">
    <property type="term" value="P:cell wall organization"/>
    <property type="evidence" value="ECO:0007669"/>
    <property type="project" value="TreeGrafter"/>
</dbReference>
<protein>
    <submittedName>
        <fullName evidence="9">Scw11p</fullName>
    </submittedName>
</protein>
<proteinExistence type="inferred from homology"/>
<evidence type="ECO:0000313" key="10">
    <source>
        <dbReference type="Proteomes" id="UP000189580"/>
    </source>
</evidence>
<keyword evidence="5" id="KW-0732">Signal</keyword>
<dbReference type="GeneID" id="30035193"/>
<keyword evidence="8" id="KW-0472">Membrane</keyword>
<reference evidence="9 10" key="1">
    <citation type="submission" date="2016-02" db="EMBL/GenBank/DDBJ databases">
        <title>Complete genome sequence and transcriptome regulation of the pentose utilising yeast Sugiyamaella lignohabitans.</title>
        <authorList>
            <person name="Bellasio M."/>
            <person name="Peymann A."/>
            <person name="Valli M."/>
            <person name="Sipitzky M."/>
            <person name="Graf A."/>
            <person name="Sauer M."/>
            <person name="Marx H."/>
            <person name="Mattanovich D."/>
        </authorList>
    </citation>
    <scope>NUCLEOTIDE SEQUENCE [LARGE SCALE GENOMIC DNA]</scope>
    <source>
        <strain evidence="9 10">CBS 10342</strain>
    </source>
</reference>
<accession>A0A161HHN0</accession>
<comment type="similarity">
    <text evidence="2">Belongs to the glycosyl hydrolase 17 family.</text>
</comment>
<sequence length="415" mass="46058">MTYHSIQKSGVHYRYSQLRRNKNNLGFLLIALIVALIILRENLKPGPEFETLSSKLRSGSASSDLLELDEEAQIHTDSGLPVPWAVSYSPYTSDGSCKRSQDITKDLNSIADIGTKAVRLFSSDCEVLESLSNVRQLRVILGIHPHSEKGSISELTESLDEQMDEITRCKCWSNIDMLVVGSQGVFAELYTRADLVKMLRYVRSKVSGIDAFQGLLSTAEPVESYISSTKYNAVSVSEYKKFQRILSRDVIPDDDFDLFVEDNDLCSVVDVIGLVVQPYFNSAIDASEAGSLVSRDVRFAKHLCSDKFIGSAHTRPSNPDSVNHPFSELADNQSTTHIPPVAVLEAGWPSSGEPNGQAIASPEHQKIAFEELLTARDLETNERIPVSLYTFQDELWRDPGPLSVETSFGISNQYL</sequence>
<dbReference type="InterPro" id="IPR017853">
    <property type="entry name" value="GH"/>
</dbReference>
<dbReference type="RefSeq" id="XP_018738047.1">
    <property type="nucleotide sequence ID" value="XM_018880204.1"/>
</dbReference>
<dbReference type="GO" id="GO:0005576">
    <property type="term" value="C:extracellular region"/>
    <property type="evidence" value="ECO:0007669"/>
    <property type="project" value="TreeGrafter"/>
</dbReference>
<gene>
    <name evidence="9" type="primary">SCW11</name>
    <name evidence="9" type="ORF">AWJ20_3198</name>
</gene>
<keyword evidence="10" id="KW-1185">Reference proteome</keyword>
<name>A0A161HHN0_9ASCO</name>
<keyword evidence="6" id="KW-0378">Hydrolase</keyword>
<dbReference type="GO" id="GO:0009277">
    <property type="term" value="C:fungal-type cell wall"/>
    <property type="evidence" value="ECO:0007669"/>
    <property type="project" value="TreeGrafter"/>
</dbReference>
<evidence type="ECO:0000256" key="2">
    <source>
        <dbReference type="ARBA" id="ARBA00008773"/>
    </source>
</evidence>
<evidence type="ECO:0000256" key="8">
    <source>
        <dbReference type="SAM" id="Phobius"/>
    </source>
</evidence>
<dbReference type="EMBL" id="CP014503">
    <property type="protein sequence ID" value="ANB15570.1"/>
    <property type="molecule type" value="Genomic_DNA"/>
</dbReference>
<organism evidence="9 10">
    <name type="scientific">Sugiyamaella lignohabitans</name>
    <dbReference type="NCBI Taxonomy" id="796027"/>
    <lineage>
        <taxon>Eukaryota</taxon>
        <taxon>Fungi</taxon>
        <taxon>Dikarya</taxon>
        <taxon>Ascomycota</taxon>
        <taxon>Saccharomycotina</taxon>
        <taxon>Dipodascomycetes</taxon>
        <taxon>Dipodascales</taxon>
        <taxon>Trichomonascaceae</taxon>
        <taxon>Sugiyamaella</taxon>
    </lineage>
</organism>
<dbReference type="GO" id="GO:0009986">
    <property type="term" value="C:cell surface"/>
    <property type="evidence" value="ECO:0007669"/>
    <property type="project" value="TreeGrafter"/>
</dbReference>
<dbReference type="Gene3D" id="3.20.20.80">
    <property type="entry name" value="Glycosidases"/>
    <property type="match status" value="1"/>
</dbReference>
<dbReference type="GO" id="GO:0042973">
    <property type="term" value="F:glucan endo-1,3-beta-D-glucosidase activity"/>
    <property type="evidence" value="ECO:0007669"/>
    <property type="project" value="TreeGrafter"/>
</dbReference>